<dbReference type="RefSeq" id="WP_220695642.1">
    <property type="nucleotide sequence ID" value="NZ_CP080997.1"/>
</dbReference>
<evidence type="ECO:0000313" key="3">
    <source>
        <dbReference type="Proteomes" id="UP000825008"/>
    </source>
</evidence>
<name>A0A9X7WJK2_9MYCO</name>
<dbReference type="Pfam" id="PF13924">
    <property type="entry name" value="Lipocalin_5"/>
    <property type="match status" value="2"/>
</dbReference>
<evidence type="ECO:0000313" key="2">
    <source>
        <dbReference type="EMBL" id="QZA08470.1"/>
    </source>
</evidence>
<protein>
    <submittedName>
        <fullName evidence="2">Lipocalin-like domain-containing protein</fullName>
    </submittedName>
</protein>
<proteinExistence type="predicted"/>
<evidence type="ECO:0000259" key="1">
    <source>
        <dbReference type="Pfam" id="PF13924"/>
    </source>
</evidence>
<dbReference type="AlphaFoldDB" id="A0A9X7WJK2"/>
<dbReference type="EMBL" id="CP080997">
    <property type="protein sequence ID" value="QZA08470.1"/>
    <property type="molecule type" value="Genomic_DNA"/>
</dbReference>
<dbReference type="InterPro" id="IPR024311">
    <property type="entry name" value="Lipocalin-like"/>
</dbReference>
<sequence>MGTLRDALLGGWELSSFESRGSARLDAGEAKLGPRHEPVDAGTGTVSHPLGTAPRGLILYTADGYMSAQLTGSADAVLPAYIAYGGRFRVDEDTATVHHEVSVSMLPELLASPQLRQARVDGDRLTLSATTTNDGVTTLNTLVWVRRR</sequence>
<dbReference type="Proteomes" id="UP000825008">
    <property type="component" value="Chromosome"/>
</dbReference>
<organism evidence="2 3">
    <name type="scientific">Mycolicibacter heraklionensis</name>
    <dbReference type="NCBI Taxonomy" id="512402"/>
    <lineage>
        <taxon>Bacteria</taxon>
        <taxon>Bacillati</taxon>
        <taxon>Actinomycetota</taxon>
        <taxon>Actinomycetes</taxon>
        <taxon>Mycobacteriales</taxon>
        <taxon>Mycobacteriaceae</taxon>
        <taxon>Mycolicibacter</taxon>
    </lineage>
</organism>
<dbReference type="KEGG" id="mher:K3U94_03930"/>
<accession>A0A9X7WJK2</accession>
<gene>
    <name evidence="2" type="ORF">K3U94_03930</name>
</gene>
<feature type="domain" description="Lipocalin-like" evidence="1">
    <location>
        <begin position="77"/>
        <end position="145"/>
    </location>
</feature>
<reference evidence="2" key="1">
    <citation type="submission" date="2021-08" db="EMBL/GenBank/DDBJ databases">
        <title>Whole genome sequencing of non-tuberculosis mycobacteria type-strains.</title>
        <authorList>
            <person name="Igarashi Y."/>
            <person name="Osugi A."/>
            <person name="Mitarai S."/>
        </authorList>
    </citation>
    <scope>NUCLEOTIDE SEQUENCE</scope>
    <source>
        <strain evidence="2">JCM 30995</strain>
    </source>
</reference>
<feature type="domain" description="Lipocalin-like" evidence="1">
    <location>
        <begin position="44"/>
        <end position="73"/>
    </location>
</feature>